<evidence type="ECO:0000256" key="5">
    <source>
        <dbReference type="ARBA" id="ARBA00023004"/>
    </source>
</evidence>
<dbReference type="RefSeq" id="WP_086091355.1">
    <property type="nucleotide sequence ID" value="NZ_CP021112.1"/>
</dbReference>
<feature type="domain" description="Cytochrome c" evidence="7">
    <location>
        <begin position="183"/>
        <end position="264"/>
    </location>
</feature>
<dbReference type="GO" id="GO:0009055">
    <property type="term" value="F:electron transfer activity"/>
    <property type="evidence" value="ECO:0007669"/>
    <property type="project" value="InterPro"/>
</dbReference>
<evidence type="ECO:0000256" key="6">
    <source>
        <dbReference type="PROSITE-ProRule" id="PRU00433"/>
    </source>
</evidence>
<evidence type="ECO:0000256" key="4">
    <source>
        <dbReference type="ARBA" id="ARBA00022982"/>
    </source>
</evidence>
<feature type="domain" description="Cytochrome c" evidence="7">
    <location>
        <begin position="73"/>
        <end position="159"/>
    </location>
</feature>
<keyword evidence="1" id="KW-0813">Transport</keyword>
<dbReference type="AlphaFoldDB" id="A0A1W6ZZW7"/>
<feature type="domain" description="Cytochrome c" evidence="7">
    <location>
        <begin position="276"/>
        <end position="363"/>
    </location>
</feature>
<protein>
    <recommendedName>
        <fullName evidence="7">Cytochrome c domain-containing protein</fullName>
    </recommendedName>
</protein>
<keyword evidence="4" id="KW-0249">Electron transport</keyword>
<dbReference type="SUPFAM" id="SSF46626">
    <property type="entry name" value="Cytochrome c"/>
    <property type="match status" value="3"/>
</dbReference>
<evidence type="ECO:0000313" key="9">
    <source>
        <dbReference type="Proteomes" id="UP000194137"/>
    </source>
</evidence>
<accession>A0A1W6ZZW7</accession>
<organism evidence="8 9">
    <name type="scientific">Pseudorhodoplanes sinuspersici</name>
    <dbReference type="NCBI Taxonomy" id="1235591"/>
    <lineage>
        <taxon>Bacteria</taxon>
        <taxon>Pseudomonadati</taxon>
        <taxon>Pseudomonadota</taxon>
        <taxon>Alphaproteobacteria</taxon>
        <taxon>Hyphomicrobiales</taxon>
        <taxon>Pseudorhodoplanes</taxon>
    </lineage>
</organism>
<dbReference type="GO" id="GO:0046872">
    <property type="term" value="F:metal ion binding"/>
    <property type="evidence" value="ECO:0007669"/>
    <property type="project" value="UniProtKB-KW"/>
</dbReference>
<evidence type="ECO:0000313" key="8">
    <source>
        <dbReference type="EMBL" id="ARQ02906.1"/>
    </source>
</evidence>
<dbReference type="InterPro" id="IPR036909">
    <property type="entry name" value="Cyt_c-like_dom_sf"/>
</dbReference>
<dbReference type="Pfam" id="PF13442">
    <property type="entry name" value="Cytochrome_CBB3"/>
    <property type="match status" value="1"/>
</dbReference>
<evidence type="ECO:0000256" key="2">
    <source>
        <dbReference type="ARBA" id="ARBA00022617"/>
    </source>
</evidence>
<keyword evidence="9" id="KW-1185">Reference proteome</keyword>
<dbReference type="KEGG" id="psin:CAK95_11605"/>
<dbReference type="STRING" id="1235591.CAK95_11605"/>
<evidence type="ECO:0000256" key="3">
    <source>
        <dbReference type="ARBA" id="ARBA00022723"/>
    </source>
</evidence>
<proteinExistence type="predicted"/>
<name>A0A1W6ZZW7_9HYPH</name>
<dbReference type="PANTHER" id="PTHR33751">
    <property type="entry name" value="CBB3-TYPE CYTOCHROME C OXIDASE SUBUNIT FIXP"/>
    <property type="match status" value="1"/>
</dbReference>
<dbReference type="OrthoDB" id="9773456at2"/>
<dbReference type="EMBL" id="CP021112">
    <property type="protein sequence ID" value="ARQ02906.1"/>
    <property type="molecule type" value="Genomic_DNA"/>
</dbReference>
<dbReference type="Proteomes" id="UP000194137">
    <property type="component" value="Chromosome"/>
</dbReference>
<evidence type="ECO:0000256" key="1">
    <source>
        <dbReference type="ARBA" id="ARBA00022448"/>
    </source>
</evidence>
<dbReference type="InterPro" id="IPR050597">
    <property type="entry name" value="Cytochrome_c_Oxidase_Subunit"/>
</dbReference>
<keyword evidence="5 6" id="KW-0408">Iron</keyword>
<dbReference type="PANTHER" id="PTHR33751:SF9">
    <property type="entry name" value="CYTOCHROME C4"/>
    <property type="match status" value="1"/>
</dbReference>
<keyword evidence="3 6" id="KW-0479">Metal-binding</keyword>
<dbReference type="GO" id="GO:0020037">
    <property type="term" value="F:heme binding"/>
    <property type="evidence" value="ECO:0007669"/>
    <property type="project" value="InterPro"/>
</dbReference>
<dbReference type="InterPro" id="IPR009056">
    <property type="entry name" value="Cyt_c-like_dom"/>
</dbReference>
<reference evidence="8 9" key="1">
    <citation type="submission" date="2017-05" db="EMBL/GenBank/DDBJ databases">
        <title>Full genome sequence of Pseudorhodoplanes sinuspersici.</title>
        <authorList>
            <person name="Dastgheib S.M.M."/>
            <person name="Shavandi M."/>
            <person name="Tirandaz H."/>
        </authorList>
    </citation>
    <scope>NUCLEOTIDE SEQUENCE [LARGE SCALE GENOMIC DNA]</scope>
    <source>
        <strain evidence="8 9">RIPI110</strain>
    </source>
</reference>
<evidence type="ECO:0000259" key="7">
    <source>
        <dbReference type="PROSITE" id="PS51007"/>
    </source>
</evidence>
<gene>
    <name evidence="8" type="ORF">CAK95_11605</name>
</gene>
<dbReference type="PROSITE" id="PS51007">
    <property type="entry name" value="CYTC"/>
    <property type="match status" value="3"/>
</dbReference>
<sequence>MPDRIQPALLWIGATLAVLLLGATLFTLSGLYSVAASRGHFPWTSWLLELGMHRSVATHSLFVESPPPLDDPNLIRLGASHFQGGCVPCHGAPGERSNPIVHRMLPPPPDLSRSTQTWSDKELFWIVKNGIKYTGMPAWVSLARDDEVWAIVAFLRALPKLDAVEYATMTRTRDASEHRSPNERARFGSGTQSISVCARCHGLDSSPPVSNLVPVIAGQSEAYLQAALRQYADGQRESGIMQPVAAELDNSAIAALAKYYAGLIPALAAPSNATPEEIERGQAIATLGIASKGIPPCLACHTGSTGTFPLLAGQHGAYTINQLKLWQQGLRDTTAHGAIMAPIAKRMTSDQIRDVAGFFESLGTTAQPLQDKTSARKER</sequence>
<dbReference type="Gene3D" id="1.10.760.10">
    <property type="entry name" value="Cytochrome c-like domain"/>
    <property type="match status" value="3"/>
</dbReference>
<keyword evidence="2 6" id="KW-0349">Heme</keyword>